<evidence type="ECO:0000259" key="10">
    <source>
        <dbReference type="Pfam" id="PF24798"/>
    </source>
</evidence>
<keyword evidence="6" id="KW-0175">Coiled coil</keyword>
<feature type="region of interest" description="Disordered" evidence="7">
    <location>
        <begin position="1100"/>
        <end position="1132"/>
    </location>
</feature>
<dbReference type="EMBL" id="JALJOR010000002">
    <property type="protein sequence ID" value="KAK9824707.1"/>
    <property type="molecule type" value="Genomic_DNA"/>
</dbReference>
<feature type="domain" description="CFAP74 third Ig-like" evidence="9">
    <location>
        <begin position="831"/>
        <end position="944"/>
    </location>
</feature>
<evidence type="ECO:0000256" key="5">
    <source>
        <dbReference type="ARBA" id="ARBA00023273"/>
    </source>
</evidence>
<keyword evidence="5" id="KW-0966">Cell projection</keyword>
<comment type="caution">
    <text evidence="11">The sequence shown here is derived from an EMBL/GenBank/DDBJ whole genome shotgun (WGS) entry which is preliminary data.</text>
</comment>
<accession>A0AAW1QTD4</accession>
<dbReference type="Gene3D" id="2.60.40.10">
    <property type="entry name" value="Immunoglobulins"/>
    <property type="match status" value="6"/>
</dbReference>
<dbReference type="Pfam" id="PF24771">
    <property type="entry name" value="Ig_CFAP74_1st"/>
    <property type="match status" value="1"/>
</dbReference>
<name>A0AAW1QTD4_9CHLO</name>
<evidence type="ECO:0000256" key="7">
    <source>
        <dbReference type="SAM" id="MobiDB-lite"/>
    </source>
</evidence>
<protein>
    <recommendedName>
        <fullName evidence="13">Cilia- and flagella-associated protein 74</fullName>
    </recommendedName>
</protein>
<dbReference type="GO" id="GO:0005737">
    <property type="term" value="C:cytoplasm"/>
    <property type="evidence" value="ECO:0007669"/>
    <property type="project" value="UniProtKB-SubCell"/>
</dbReference>
<feature type="compositionally biased region" description="Polar residues" evidence="7">
    <location>
        <begin position="1100"/>
        <end position="1113"/>
    </location>
</feature>
<dbReference type="InterPro" id="IPR056307">
    <property type="entry name" value="Ig-CFAP74_3rd"/>
</dbReference>
<dbReference type="InterPro" id="IPR053879">
    <property type="entry name" value="HYDIN_VesB_CFA65-like_Ig"/>
</dbReference>
<dbReference type="Pfam" id="PF22544">
    <property type="entry name" value="HYDIN_VesB_CFA65-like_Ig"/>
    <property type="match status" value="1"/>
</dbReference>
<feature type="compositionally biased region" description="Low complexity" evidence="7">
    <location>
        <begin position="540"/>
        <end position="551"/>
    </location>
</feature>
<keyword evidence="12" id="KW-1185">Reference proteome</keyword>
<evidence type="ECO:0000259" key="8">
    <source>
        <dbReference type="Pfam" id="PF22544"/>
    </source>
</evidence>
<gene>
    <name evidence="11" type="ORF">WJX72_012557</name>
</gene>
<proteinExistence type="predicted"/>
<evidence type="ECO:0000256" key="3">
    <source>
        <dbReference type="ARBA" id="ARBA00022490"/>
    </source>
</evidence>
<keyword evidence="3" id="KW-0963">Cytoplasm</keyword>
<dbReference type="PANTHER" id="PTHR22538">
    <property type="entry name" value="CILIA- AND FLAGELLA-ASSOCIATED PROTEIN 74"/>
    <property type="match status" value="1"/>
</dbReference>
<dbReference type="GO" id="GO:0005929">
    <property type="term" value="C:cilium"/>
    <property type="evidence" value="ECO:0007669"/>
    <property type="project" value="UniProtKB-SubCell"/>
</dbReference>
<feature type="region of interest" description="Disordered" evidence="7">
    <location>
        <begin position="743"/>
        <end position="763"/>
    </location>
</feature>
<dbReference type="InterPro" id="IPR013783">
    <property type="entry name" value="Ig-like_fold"/>
</dbReference>
<dbReference type="PANTHER" id="PTHR22538:SF0">
    <property type="entry name" value="CILIA- AND FLAGELLA-ASSOCIATED PROTEIN 74"/>
    <property type="match status" value="1"/>
</dbReference>
<organism evidence="11 12">
    <name type="scientific">[Myrmecia] bisecta</name>
    <dbReference type="NCBI Taxonomy" id="41462"/>
    <lineage>
        <taxon>Eukaryota</taxon>
        <taxon>Viridiplantae</taxon>
        <taxon>Chlorophyta</taxon>
        <taxon>core chlorophytes</taxon>
        <taxon>Trebouxiophyceae</taxon>
        <taxon>Trebouxiales</taxon>
        <taxon>Trebouxiaceae</taxon>
        <taxon>Myrmecia</taxon>
    </lineage>
</organism>
<evidence type="ECO:0000313" key="12">
    <source>
        <dbReference type="Proteomes" id="UP001489004"/>
    </source>
</evidence>
<evidence type="ECO:0000256" key="6">
    <source>
        <dbReference type="SAM" id="Coils"/>
    </source>
</evidence>
<evidence type="ECO:0000259" key="9">
    <source>
        <dbReference type="Pfam" id="PF24778"/>
    </source>
</evidence>
<evidence type="ECO:0000256" key="4">
    <source>
        <dbReference type="ARBA" id="ARBA00023069"/>
    </source>
</evidence>
<dbReference type="NCBIfam" id="NF012200">
    <property type="entry name" value="choice_anch_D"/>
    <property type="match status" value="1"/>
</dbReference>
<evidence type="ECO:0000313" key="11">
    <source>
        <dbReference type="EMBL" id="KAK9824707.1"/>
    </source>
</evidence>
<evidence type="ECO:0000256" key="2">
    <source>
        <dbReference type="ARBA" id="ARBA00004496"/>
    </source>
</evidence>
<reference evidence="11 12" key="1">
    <citation type="journal article" date="2024" name="Nat. Commun.">
        <title>Phylogenomics reveals the evolutionary origins of lichenization in chlorophyte algae.</title>
        <authorList>
            <person name="Puginier C."/>
            <person name="Libourel C."/>
            <person name="Otte J."/>
            <person name="Skaloud P."/>
            <person name="Haon M."/>
            <person name="Grisel S."/>
            <person name="Petersen M."/>
            <person name="Berrin J.G."/>
            <person name="Delaux P.M."/>
            <person name="Dal Grande F."/>
            <person name="Keller J."/>
        </authorList>
    </citation>
    <scope>NUCLEOTIDE SEQUENCE [LARGE SCALE GENOMIC DNA]</scope>
    <source>
        <strain evidence="11 12">SAG 2043</strain>
    </source>
</reference>
<dbReference type="Proteomes" id="UP001489004">
    <property type="component" value="Unassembled WGS sequence"/>
</dbReference>
<evidence type="ECO:0000256" key="1">
    <source>
        <dbReference type="ARBA" id="ARBA00004138"/>
    </source>
</evidence>
<evidence type="ECO:0008006" key="13">
    <source>
        <dbReference type="Google" id="ProtNLM"/>
    </source>
</evidence>
<feature type="coiled-coil region" evidence="6">
    <location>
        <begin position="136"/>
        <end position="170"/>
    </location>
</feature>
<keyword evidence="4" id="KW-0969">Cilium</keyword>
<dbReference type="Pfam" id="PF24778">
    <property type="entry name" value="Ig-CFAP74_3rd"/>
    <property type="match status" value="1"/>
</dbReference>
<feature type="domain" description="HYDIN/VesB/CFA65-like Ig-like" evidence="8">
    <location>
        <begin position="1309"/>
        <end position="1404"/>
    </location>
</feature>
<feature type="domain" description="CFAP74 fourth Ig-like" evidence="10">
    <location>
        <begin position="950"/>
        <end position="1044"/>
    </location>
</feature>
<feature type="region of interest" description="Disordered" evidence="7">
    <location>
        <begin position="519"/>
        <end position="554"/>
    </location>
</feature>
<dbReference type="InterPro" id="IPR056310">
    <property type="entry name" value="Ig-CFAP74_4th"/>
</dbReference>
<comment type="subcellular location">
    <subcellularLocation>
        <location evidence="1">Cell projection</location>
        <location evidence="1">Cilium</location>
    </subcellularLocation>
    <subcellularLocation>
        <location evidence="2">Cytoplasm</location>
    </subcellularLocation>
</comment>
<dbReference type="Pfam" id="PF24798">
    <property type="entry name" value="Ig-CFAP74_4th"/>
    <property type="match status" value="1"/>
</dbReference>
<sequence length="1582" mass="171202">MPSAAEAVVREGTAEEETDSLMDATVSVDSLAAAEAAEQELAASLAALEQESASELEYLKQLWGEDEMAGPPRHTSLSPPLLTQSRPTYQELMASSRKVSITKPAAERQSELQQIKALQASINRADTLMAGEGAALSAVSLKVQKVQQLMGNLENEMRDLREEEAQLLQRQPVPAGRLRTVRQWLAERSQALQQQNFLLAQLHQEEDRAERALRAAEAAVMDVVDSREGLDAMKQAKLCDQEQAAAALRTREMNAVTGYQRVRAHNEAQRAAQAEHAEQERQRAIAAAREGRRFAAERIQAHRAAIQASTEQVKQLKDGVREQRTQAVMQLRRDIQAARGEIAERAELHRMRARQLAEAQAQEFSQLLEAGQNPYEVFRRRKEEAKVARLKQQIASNVRRKEAAIAAQMVVEEEAHKRAIAMQKFEKEIEAQFQKEMGSTAREARMDSFMRAHTASGQTLLDPTGRLPVPPSQAAAIKTWGFGLGKASPTILAKYQRLDPEVAASDLLLPRKYRQQEQAAAEVRQLDGSLDRPALSPRRAAANQENAGAPASPGKLAVMPLSVFEQKALDKSRQRHKQNITKKQVVMGREFQGPAFLPTPATVVFKDFEVGQSYSQTITLTNVSYSKNTFKVLPLPDEVCTYFDIMYKLPGYISAGLTCEMTIVFTPKVNQDIQTCIPLLAETGPLSIPLRCLIKRAVLSVTATELDFDCANGVLLGDSASATFAIVNDGALDVDYEMRPPSAEARPALPDASDEPSTAGPAPPNSCFIATPLCGTLRGYSRATISVEFKPLRAGLFRRQLDIRFRAKADRKLVLEPLGVGLKAAGRTVPVTVQRSLIDFKCCVYDQTYRDTVVVHNRGKSAVKVSLVKRAEMVDFFEFQPSFGYCQGGDDFAFTITFRASPELLHKCKKFVTDLDQEVLEIPMKINVAGQALPVEFRLRVQLTTAAISFSPACLDFGPCNLGEQTGMQVHMTNHSRLPQQFGFQQLPKGVQVEPSAGYGLLLPGETCAQTVLVRPAISNSSHFSLTCRGSLGGTYALPCTTHGRQTAITCSHNLIKMPATAVGDTASVAIVLTNTSKAPRAFEFAVPACSSLRVSPQLDSLGQPASTGQEPRSQQPGSASGQGGEDLTDDAALSGNFAASSEDAQATEPIYHWQEVPLHCHIQPLDAGSPSEILHLQVVTCAVAQQLHLAAPAAWNAEKACYMLDFGSVAVGQRKLLGVLLSNSGSQAASVTADSLDPTSIFSTVNAVRAIPPGGAFKLLLDFLPQAKTLYQEMLTLRSPETKLRLLLVGEGIAPAYKVEPAEALQGLDLGDVYPGEQLEKTLTLTNTGTFGLTYATRMLGPAAEQHSGPSPFYCKPEEGSIAVGQSQTVTVVFRPDRAAPGYQDILQIGVPGGQKVQIGLKGRCWEEGAFLAGVEYKGPVDDPFLPALPPSIPDKGSQASPPLPLEVQVTLQPAAQGSTTASATIYVGSLKSSLGGSAAELTLDALPEAAKQAGWKVDNPKVSAAAGEKKPLMFTFTPPPQPAPGTLAYFGLREWVELRLTGLLKGGTPSRDPAGRKVVLNLRCFLEGQAQARKLASDAS</sequence>